<gene>
    <name evidence="1" type="ORF">DND132_1950</name>
</gene>
<keyword evidence="2" id="KW-1185">Reference proteome</keyword>
<evidence type="ECO:0000313" key="1">
    <source>
        <dbReference type="EMBL" id="EGB15156.1"/>
    </source>
</evidence>
<organism evidence="1 2">
    <name type="scientific">Pseudodesulfovibrio mercurii</name>
    <dbReference type="NCBI Taxonomy" id="641491"/>
    <lineage>
        <taxon>Bacteria</taxon>
        <taxon>Pseudomonadati</taxon>
        <taxon>Thermodesulfobacteriota</taxon>
        <taxon>Desulfovibrionia</taxon>
        <taxon>Desulfovibrionales</taxon>
        <taxon>Desulfovibrionaceae</taxon>
    </lineage>
</organism>
<accession>F0JGW6</accession>
<dbReference type="AlphaFoldDB" id="F0JGW6"/>
<proteinExistence type="predicted"/>
<dbReference type="HOGENOM" id="CLU_2422111_0_0_7"/>
<dbReference type="RefSeq" id="WP_014322583.1">
    <property type="nucleotide sequence ID" value="NC_016803.1"/>
</dbReference>
<dbReference type="Proteomes" id="UP000007845">
    <property type="component" value="Chromosome"/>
</dbReference>
<dbReference type="STRING" id="641491.DND132_1950"/>
<dbReference type="EMBL" id="CP003220">
    <property type="protein sequence ID" value="EGB15156.1"/>
    <property type="molecule type" value="Genomic_DNA"/>
</dbReference>
<evidence type="ECO:0000313" key="2">
    <source>
        <dbReference type="Proteomes" id="UP000007845"/>
    </source>
</evidence>
<dbReference type="KEGG" id="ddn:DND132_1950"/>
<reference evidence="1 2" key="1">
    <citation type="journal article" date="2011" name="J. Bacteriol.">
        <title>Genome sequence of the mercury-methylating strain Desulfovibrio desulfuricans ND132.</title>
        <authorList>
            <person name="Brown S.D."/>
            <person name="Gilmour C.C."/>
            <person name="Kucken A.M."/>
            <person name="Wall J.D."/>
            <person name="Elias D.A."/>
            <person name="Brandt C.C."/>
            <person name="Podar M."/>
            <person name="Chertkov O."/>
            <person name="Held B."/>
            <person name="Bruce D.C."/>
            <person name="Detter J.C."/>
            <person name="Tapia R."/>
            <person name="Han C.S."/>
            <person name="Goodwin L.A."/>
            <person name="Cheng J.F."/>
            <person name="Pitluck S."/>
            <person name="Woyke T."/>
            <person name="Mikhailova N."/>
            <person name="Ivanova N.N."/>
            <person name="Han J."/>
            <person name="Lucas S."/>
            <person name="Lapidus A.L."/>
            <person name="Land M.L."/>
            <person name="Hauser L.J."/>
            <person name="Palumbo A.V."/>
        </authorList>
    </citation>
    <scope>NUCLEOTIDE SEQUENCE [LARGE SCALE GENOMIC DNA]</scope>
    <source>
        <strain evidence="1 2">ND132</strain>
    </source>
</reference>
<name>F0JGW6_9BACT</name>
<protein>
    <submittedName>
        <fullName evidence="1">Uncharacterized protein</fullName>
    </submittedName>
</protein>
<sequence>MVTLTPVTDCRTVLVLRAGPAHREYGDPYEVAATIILKRGAAYVMGMSGCFQRAYLTEGALILRARFGVRRLEWERRHGKRINRVTMALAS</sequence>